<dbReference type="AlphaFoldDB" id="A0A1M5VL64"/>
<organism evidence="2 3">
    <name type="scientific">Chryseolinea serpens</name>
    <dbReference type="NCBI Taxonomy" id="947013"/>
    <lineage>
        <taxon>Bacteria</taxon>
        <taxon>Pseudomonadati</taxon>
        <taxon>Bacteroidota</taxon>
        <taxon>Cytophagia</taxon>
        <taxon>Cytophagales</taxon>
        <taxon>Fulvivirgaceae</taxon>
        <taxon>Chryseolinea</taxon>
    </lineage>
</organism>
<feature type="signal peptide" evidence="1">
    <location>
        <begin position="1"/>
        <end position="20"/>
    </location>
</feature>
<dbReference type="Proteomes" id="UP000184212">
    <property type="component" value="Unassembled WGS sequence"/>
</dbReference>
<gene>
    <name evidence="2" type="ORF">SAMN04488109_5173</name>
</gene>
<proteinExistence type="predicted"/>
<evidence type="ECO:0000256" key="1">
    <source>
        <dbReference type="SAM" id="SignalP"/>
    </source>
</evidence>
<sequence>MKKLMLTLIFAAALGVSVMAQVKKTEKIQVDEVPVSVRLAFEKDFGKIPDEGFWTVSYTMVTDGNRTSAKPIWYQYTKGKGSDKIEVRYTPEAKLESSKGLTKMEGK</sequence>
<dbReference type="EMBL" id="FQWQ01000004">
    <property type="protein sequence ID" value="SHH75653.1"/>
    <property type="molecule type" value="Genomic_DNA"/>
</dbReference>
<feature type="chain" id="PRO_5012928994" evidence="1">
    <location>
        <begin position="21"/>
        <end position="107"/>
    </location>
</feature>
<evidence type="ECO:0000313" key="2">
    <source>
        <dbReference type="EMBL" id="SHH75653.1"/>
    </source>
</evidence>
<reference evidence="2 3" key="1">
    <citation type="submission" date="2016-11" db="EMBL/GenBank/DDBJ databases">
        <authorList>
            <person name="Jaros S."/>
            <person name="Januszkiewicz K."/>
            <person name="Wedrychowicz H."/>
        </authorList>
    </citation>
    <scope>NUCLEOTIDE SEQUENCE [LARGE SCALE GENOMIC DNA]</scope>
    <source>
        <strain evidence="2 3">DSM 24574</strain>
    </source>
</reference>
<dbReference type="OrthoDB" id="980627at2"/>
<keyword evidence="3" id="KW-1185">Reference proteome</keyword>
<evidence type="ECO:0000313" key="3">
    <source>
        <dbReference type="Proteomes" id="UP000184212"/>
    </source>
</evidence>
<keyword evidence="1" id="KW-0732">Signal</keyword>
<protein>
    <submittedName>
        <fullName evidence="2">Uncharacterized protein</fullName>
    </submittedName>
</protein>
<name>A0A1M5VL64_9BACT</name>
<accession>A0A1M5VL64</accession>
<dbReference type="RefSeq" id="WP_073140314.1">
    <property type="nucleotide sequence ID" value="NZ_FQWQ01000004.1"/>
</dbReference>